<dbReference type="RefSeq" id="WP_123399877.1">
    <property type="nucleotide sequence ID" value="NZ_RJVI01000001.1"/>
</dbReference>
<comment type="subcellular location">
    <subcellularLocation>
        <location evidence="1">Membrane</location>
        <topology evidence="1">Single-pass membrane protein</topology>
    </subcellularLocation>
</comment>
<dbReference type="Gene3D" id="1.10.287.110">
    <property type="entry name" value="DnaJ domain"/>
    <property type="match status" value="1"/>
</dbReference>
<name>A0A3N1Y6Y1_9GAMM</name>
<sequence>MGGRFLLVLLLALALGGWMFLRWLRRTPPEEVARVLRKGALWGAAGLLLLLVVTGRIHWLYGLVAGLLPLAQRVLALVRLAAMLRRLRGMVGGAGAAGAEAVTPFLRAVLDPAGRVVAAQVRAGRFAGRHLAELGPEELRALHEELAGDPEGRALLEAWLERVHGPGRRDGGRAVSGGGMTREEAYAVLGLEPGASAEEIRAAHRRLIQRLHPDRGGSDDLAARINRARAVLLGE</sequence>
<keyword evidence="3 7" id="KW-1133">Transmembrane helix</keyword>
<dbReference type="EMBL" id="RJVI01000001">
    <property type="protein sequence ID" value="ROR34576.1"/>
    <property type="molecule type" value="Genomic_DNA"/>
</dbReference>
<keyword evidence="4 7" id="KW-0472">Membrane</keyword>
<dbReference type="Proteomes" id="UP000276634">
    <property type="component" value="Unassembled WGS sequence"/>
</dbReference>
<evidence type="ECO:0000256" key="4">
    <source>
        <dbReference type="ARBA" id="ARBA00023136"/>
    </source>
</evidence>
<feature type="transmembrane region" description="Helical" evidence="7">
    <location>
        <begin position="35"/>
        <end position="53"/>
    </location>
</feature>
<dbReference type="PANTHER" id="PTHR12763">
    <property type="match status" value="1"/>
</dbReference>
<comment type="caution">
    <text evidence="9">The sequence shown here is derived from an EMBL/GenBank/DDBJ whole genome shotgun (WGS) entry which is preliminary data.</text>
</comment>
<comment type="similarity">
    <text evidence="6">Belongs to the TIM14 family.</text>
</comment>
<dbReference type="PRINTS" id="PR00625">
    <property type="entry name" value="JDOMAIN"/>
</dbReference>
<evidence type="ECO:0000256" key="6">
    <source>
        <dbReference type="ARBA" id="ARBA00038105"/>
    </source>
</evidence>
<feature type="transmembrane region" description="Helical" evidence="7">
    <location>
        <begin position="59"/>
        <end position="82"/>
    </location>
</feature>
<keyword evidence="10" id="KW-1185">Reference proteome</keyword>
<evidence type="ECO:0000256" key="7">
    <source>
        <dbReference type="SAM" id="Phobius"/>
    </source>
</evidence>
<dbReference type="InterPro" id="IPR001623">
    <property type="entry name" value="DnaJ_domain"/>
</dbReference>
<feature type="transmembrane region" description="Helical" evidence="7">
    <location>
        <begin position="6"/>
        <end position="23"/>
    </location>
</feature>
<evidence type="ECO:0000256" key="1">
    <source>
        <dbReference type="ARBA" id="ARBA00004167"/>
    </source>
</evidence>
<protein>
    <submittedName>
        <fullName evidence="9">DnaJ-like protein</fullName>
    </submittedName>
</protein>
<accession>A0A3N1Y6Y1</accession>
<dbReference type="PANTHER" id="PTHR12763:SF28">
    <property type="entry name" value="GEO10507P1-RELATED"/>
    <property type="match status" value="1"/>
</dbReference>
<dbReference type="OrthoDB" id="581986at2"/>
<evidence type="ECO:0000259" key="8">
    <source>
        <dbReference type="PROSITE" id="PS50076"/>
    </source>
</evidence>
<keyword evidence="5" id="KW-0143">Chaperone</keyword>
<proteinExistence type="inferred from homology"/>
<evidence type="ECO:0000313" key="9">
    <source>
        <dbReference type="EMBL" id="ROR34576.1"/>
    </source>
</evidence>
<dbReference type="InterPro" id="IPR036869">
    <property type="entry name" value="J_dom_sf"/>
</dbReference>
<dbReference type="Pfam" id="PF00226">
    <property type="entry name" value="DnaJ"/>
    <property type="match status" value="1"/>
</dbReference>
<gene>
    <name evidence="9" type="ORF">EDC57_0474</name>
</gene>
<dbReference type="SMART" id="SM00271">
    <property type="entry name" value="DnaJ"/>
    <property type="match status" value="1"/>
</dbReference>
<dbReference type="CDD" id="cd06257">
    <property type="entry name" value="DnaJ"/>
    <property type="match status" value="1"/>
</dbReference>
<dbReference type="PROSITE" id="PS50076">
    <property type="entry name" value="DNAJ_2"/>
    <property type="match status" value="1"/>
</dbReference>
<reference evidence="9 10" key="1">
    <citation type="submission" date="2018-11" db="EMBL/GenBank/DDBJ databases">
        <title>Genomic Encyclopedia of Type Strains, Phase IV (KMG-IV): sequencing the most valuable type-strain genomes for metagenomic binning, comparative biology and taxonomic classification.</title>
        <authorList>
            <person name="Goeker M."/>
        </authorList>
    </citation>
    <scope>NUCLEOTIDE SEQUENCE [LARGE SCALE GENOMIC DNA]</scope>
    <source>
        <strain evidence="9 10">DSM 100275</strain>
    </source>
</reference>
<evidence type="ECO:0000256" key="5">
    <source>
        <dbReference type="ARBA" id="ARBA00023186"/>
    </source>
</evidence>
<evidence type="ECO:0000256" key="3">
    <source>
        <dbReference type="ARBA" id="ARBA00022989"/>
    </source>
</evidence>
<dbReference type="GO" id="GO:0016020">
    <property type="term" value="C:membrane"/>
    <property type="evidence" value="ECO:0007669"/>
    <property type="project" value="UniProtKB-SubCell"/>
</dbReference>
<dbReference type="AlphaFoldDB" id="A0A3N1Y6Y1"/>
<feature type="domain" description="J" evidence="8">
    <location>
        <begin position="184"/>
        <end position="235"/>
    </location>
</feature>
<evidence type="ECO:0000256" key="2">
    <source>
        <dbReference type="ARBA" id="ARBA00022692"/>
    </source>
</evidence>
<evidence type="ECO:0000313" key="10">
    <source>
        <dbReference type="Proteomes" id="UP000276634"/>
    </source>
</evidence>
<dbReference type="SUPFAM" id="SSF46565">
    <property type="entry name" value="Chaperone J-domain"/>
    <property type="match status" value="1"/>
</dbReference>
<organism evidence="9 10">
    <name type="scientific">Inmirania thermothiophila</name>
    <dbReference type="NCBI Taxonomy" id="1750597"/>
    <lineage>
        <taxon>Bacteria</taxon>
        <taxon>Pseudomonadati</taxon>
        <taxon>Pseudomonadota</taxon>
        <taxon>Gammaproteobacteria</taxon>
        <taxon>Chromatiales</taxon>
        <taxon>Ectothiorhodospiraceae</taxon>
        <taxon>Inmirania</taxon>
    </lineage>
</organism>
<keyword evidence="2 7" id="KW-0812">Transmembrane</keyword>